<reference evidence="3" key="1">
    <citation type="submission" date="2022-08" db="EMBL/GenBank/DDBJ databases">
        <authorList>
            <consortium name="DOE Joint Genome Institute"/>
            <person name="Min B."/>
            <person name="Riley R."/>
            <person name="Sierra-Patev S."/>
            <person name="Naranjo-Ortiz M."/>
            <person name="Looney B."/>
            <person name="Konkel Z."/>
            <person name="Slot J.C."/>
            <person name="Sakamoto Y."/>
            <person name="Steenwyk J.L."/>
            <person name="Rokas A."/>
            <person name="Carro J."/>
            <person name="Camarero S."/>
            <person name="Ferreira P."/>
            <person name="Molpeceres G."/>
            <person name="Ruiz-Duenas F.J."/>
            <person name="Serrano A."/>
            <person name="Henrissat B."/>
            <person name="Drula E."/>
            <person name="Hughes K.W."/>
            <person name="Mata J.L."/>
            <person name="Ishikawa N.K."/>
            <person name="Vargas-Isla R."/>
            <person name="Ushijima S."/>
            <person name="Smith C.A."/>
            <person name="Ahrendt S."/>
            <person name="Andreopoulos W."/>
            <person name="He G."/>
            <person name="Labutti K."/>
            <person name="Lipzen A."/>
            <person name="Ng V."/>
            <person name="Sandor L."/>
            <person name="Barry K."/>
            <person name="Martinez A.T."/>
            <person name="Xiao Y."/>
            <person name="Gibbons J.G."/>
            <person name="Terashima K."/>
            <person name="Hibbett D.S."/>
            <person name="Grigoriev I.V."/>
        </authorList>
    </citation>
    <scope>NUCLEOTIDE SEQUENCE</scope>
    <source>
        <strain evidence="3">TFB9207</strain>
    </source>
</reference>
<evidence type="ECO:0000313" key="4">
    <source>
        <dbReference type="Proteomes" id="UP001163846"/>
    </source>
</evidence>
<feature type="region of interest" description="Disordered" evidence="1">
    <location>
        <begin position="25"/>
        <end position="80"/>
    </location>
</feature>
<gene>
    <name evidence="3" type="ORF">F5878DRAFT_721618</name>
</gene>
<name>A0AA38PHV2_9AGAR</name>
<keyword evidence="2" id="KW-0732">Signal</keyword>
<feature type="compositionally biased region" description="Low complexity" evidence="1">
    <location>
        <begin position="25"/>
        <end position="48"/>
    </location>
</feature>
<feature type="signal peptide" evidence="2">
    <location>
        <begin position="1"/>
        <end position="18"/>
    </location>
</feature>
<dbReference type="AlphaFoldDB" id="A0AA38PHV2"/>
<accession>A0AA38PHV2</accession>
<proteinExistence type="predicted"/>
<evidence type="ECO:0000256" key="1">
    <source>
        <dbReference type="SAM" id="MobiDB-lite"/>
    </source>
</evidence>
<evidence type="ECO:0000313" key="3">
    <source>
        <dbReference type="EMBL" id="KAJ3843204.1"/>
    </source>
</evidence>
<feature type="compositionally biased region" description="Basic and acidic residues" evidence="1">
    <location>
        <begin position="56"/>
        <end position="69"/>
    </location>
</feature>
<comment type="caution">
    <text evidence="3">The sequence shown here is derived from an EMBL/GenBank/DDBJ whole genome shotgun (WGS) entry which is preliminary data.</text>
</comment>
<organism evidence="3 4">
    <name type="scientific">Lentinula raphanica</name>
    <dbReference type="NCBI Taxonomy" id="153919"/>
    <lineage>
        <taxon>Eukaryota</taxon>
        <taxon>Fungi</taxon>
        <taxon>Dikarya</taxon>
        <taxon>Basidiomycota</taxon>
        <taxon>Agaricomycotina</taxon>
        <taxon>Agaricomycetes</taxon>
        <taxon>Agaricomycetidae</taxon>
        <taxon>Agaricales</taxon>
        <taxon>Marasmiineae</taxon>
        <taxon>Omphalotaceae</taxon>
        <taxon>Lentinula</taxon>
    </lineage>
</organism>
<evidence type="ECO:0000256" key="2">
    <source>
        <dbReference type="SAM" id="SignalP"/>
    </source>
</evidence>
<dbReference type="EMBL" id="MU805982">
    <property type="protein sequence ID" value="KAJ3843204.1"/>
    <property type="molecule type" value="Genomic_DNA"/>
</dbReference>
<feature type="region of interest" description="Disordered" evidence="1">
    <location>
        <begin position="165"/>
        <end position="219"/>
    </location>
</feature>
<dbReference type="Proteomes" id="UP001163846">
    <property type="component" value="Unassembled WGS sequence"/>
</dbReference>
<sequence>MQLRLSFLLLGLASVVLSRPIFKPDTSLSTRSDSSPSWTTSSPSARSLGHFAPALEVREPPDLEDRDYADADDPSPLRSRTIVDPSSEFAENYAAAHSTPHSTLGARTDGLVPSDQPLTRRGLWDSIGNWASKVYHSDAVQSFGKGFKDIWHSVKNTAKGIGQKVKNGYQKANSGPPAGGGGGGMPLERRQVDPYSGSAPSSPISPTPNVPPNPDVSNTGLVKAAENIETKKENFKNKVKSGFKNLGHKFHNAITWPWRKIKQGVQHVKQKIANGAKKMTNSVQSVGKGIEGAATNAVTGAKQGYQEGSGAVGAGAGAGAAGAEGSYGAGTGGAAGGYGAGGGGAPASGAY</sequence>
<feature type="compositionally biased region" description="Pro residues" evidence="1">
    <location>
        <begin position="203"/>
        <end position="214"/>
    </location>
</feature>
<keyword evidence="4" id="KW-1185">Reference proteome</keyword>
<dbReference type="Gene3D" id="1.20.120.20">
    <property type="entry name" value="Apolipoprotein"/>
    <property type="match status" value="1"/>
</dbReference>
<protein>
    <submittedName>
        <fullName evidence="3">Uncharacterized protein</fullName>
    </submittedName>
</protein>
<feature type="chain" id="PRO_5041395471" evidence="2">
    <location>
        <begin position="19"/>
        <end position="351"/>
    </location>
</feature>